<evidence type="ECO:0000256" key="1">
    <source>
        <dbReference type="SAM" id="MobiDB-lite"/>
    </source>
</evidence>
<keyword evidence="3" id="KW-1185">Reference proteome</keyword>
<reference evidence="2 3" key="1">
    <citation type="journal article" date="2018" name="PLoS Pathog.">
        <title>Evolution of structural diversity of trichothecenes, a family of toxins produced by plant pathogenic and entomopathogenic fungi.</title>
        <authorList>
            <person name="Proctor R.H."/>
            <person name="McCormick S.P."/>
            <person name="Kim H.S."/>
            <person name="Cardoza R.E."/>
            <person name="Stanley A.M."/>
            <person name="Lindo L."/>
            <person name="Kelly A."/>
            <person name="Brown D.W."/>
            <person name="Lee T."/>
            <person name="Vaughan M.M."/>
            <person name="Alexander N.J."/>
            <person name="Busman M."/>
            <person name="Gutierrez S."/>
        </authorList>
    </citation>
    <scope>NUCLEOTIDE SEQUENCE [LARGE SCALE GENOMIC DNA]</scope>
    <source>
        <strain evidence="2 3">NRRL 20695</strain>
    </source>
</reference>
<gene>
    <name evidence="2" type="ORF">FLONG3_9762</name>
</gene>
<evidence type="ECO:0000313" key="2">
    <source>
        <dbReference type="EMBL" id="RGP63868.1"/>
    </source>
</evidence>
<dbReference type="Proteomes" id="UP000266234">
    <property type="component" value="Unassembled WGS sequence"/>
</dbReference>
<proteinExistence type="predicted"/>
<dbReference type="OrthoDB" id="5034114at2759"/>
<feature type="region of interest" description="Disordered" evidence="1">
    <location>
        <begin position="32"/>
        <end position="64"/>
    </location>
</feature>
<accession>A0A395RUN8</accession>
<name>A0A395RUN8_9HYPO</name>
<organism evidence="2 3">
    <name type="scientific">Fusarium longipes</name>
    <dbReference type="NCBI Taxonomy" id="694270"/>
    <lineage>
        <taxon>Eukaryota</taxon>
        <taxon>Fungi</taxon>
        <taxon>Dikarya</taxon>
        <taxon>Ascomycota</taxon>
        <taxon>Pezizomycotina</taxon>
        <taxon>Sordariomycetes</taxon>
        <taxon>Hypocreomycetidae</taxon>
        <taxon>Hypocreales</taxon>
        <taxon>Nectriaceae</taxon>
        <taxon>Fusarium</taxon>
    </lineage>
</organism>
<dbReference type="EMBL" id="PXOG01000260">
    <property type="protein sequence ID" value="RGP63868.1"/>
    <property type="molecule type" value="Genomic_DNA"/>
</dbReference>
<protein>
    <submittedName>
        <fullName evidence="2">Uncharacterized protein</fullName>
    </submittedName>
</protein>
<dbReference type="AlphaFoldDB" id="A0A395RUN8"/>
<sequence length="167" mass="19286">MSRQGSSTSGRRIPSIFNTDFYVRVESLQRGPNGQLFDPRRSIPTHEPPRWRHPPRPSNPIPYNRRVDANFHDNVERVLGYRWRNTWGDMTTMNNSLERYLRHQPQGCVIAPNGWSEADIETAGRLTAWGVPSSTVEAIVGVLPHAMNDEIRQKLQHWIDTETRFLG</sequence>
<comment type="caution">
    <text evidence="2">The sequence shown here is derived from an EMBL/GenBank/DDBJ whole genome shotgun (WGS) entry which is preliminary data.</text>
</comment>
<evidence type="ECO:0000313" key="3">
    <source>
        <dbReference type="Proteomes" id="UP000266234"/>
    </source>
</evidence>